<feature type="active site" evidence="4">
    <location>
        <position position="59"/>
    </location>
</feature>
<dbReference type="PIRSF" id="PIRSF000303">
    <property type="entry name" value="Glutathion_perox"/>
    <property type="match status" value="1"/>
</dbReference>
<dbReference type="InterPro" id="IPR000889">
    <property type="entry name" value="Glutathione_peroxidase"/>
</dbReference>
<keyword evidence="5" id="KW-0732">Signal</keyword>
<dbReference type="PROSITE" id="PS51257">
    <property type="entry name" value="PROKAR_LIPOPROTEIN"/>
    <property type="match status" value="1"/>
</dbReference>
<keyword evidence="3" id="KW-0560">Oxidoreductase</keyword>
<evidence type="ECO:0000256" key="5">
    <source>
        <dbReference type="SAM" id="SignalP"/>
    </source>
</evidence>
<keyword evidence="7" id="KW-1185">Reference proteome</keyword>
<comment type="similarity">
    <text evidence="1">Belongs to the glutathione peroxidase family.</text>
</comment>
<dbReference type="AlphaFoldDB" id="A0A547QAA9"/>
<dbReference type="InterPro" id="IPR036249">
    <property type="entry name" value="Thioredoxin-like_sf"/>
</dbReference>
<evidence type="ECO:0000256" key="4">
    <source>
        <dbReference type="PIRSR" id="PIRSR000303-1"/>
    </source>
</evidence>
<dbReference type="Pfam" id="PF00255">
    <property type="entry name" value="GSHPx"/>
    <property type="match status" value="1"/>
</dbReference>
<comment type="caution">
    <text evidence="6">The sequence shown here is derived from an EMBL/GenBank/DDBJ whole genome shotgun (WGS) entry which is preliminary data.</text>
</comment>
<dbReference type="CDD" id="cd00340">
    <property type="entry name" value="GSH_Peroxidase"/>
    <property type="match status" value="1"/>
</dbReference>
<gene>
    <name evidence="6" type="ORF">FEV53_01830</name>
</gene>
<dbReference type="GO" id="GO:0034599">
    <property type="term" value="P:cellular response to oxidative stress"/>
    <property type="evidence" value="ECO:0007669"/>
    <property type="project" value="TreeGrafter"/>
</dbReference>
<protein>
    <submittedName>
        <fullName evidence="6">Glutathione peroxidase</fullName>
    </submittedName>
</protein>
<reference evidence="6 7" key="1">
    <citation type="submission" date="2019-06" db="EMBL/GenBank/DDBJ databases">
        <title>Paenimaribius caenipelagi gen. nov., sp. nov., isolated from a tidal flat.</title>
        <authorList>
            <person name="Yoon J.-H."/>
        </authorList>
    </citation>
    <scope>NUCLEOTIDE SEQUENCE [LARGE SCALE GENOMIC DNA]</scope>
    <source>
        <strain evidence="6 7">JBTF-M29</strain>
    </source>
</reference>
<dbReference type="SUPFAM" id="SSF52833">
    <property type="entry name" value="Thioredoxin-like"/>
    <property type="match status" value="1"/>
</dbReference>
<keyword evidence="2 6" id="KW-0575">Peroxidase</keyword>
<evidence type="ECO:0000256" key="3">
    <source>
        <dbReference type="ARBA" id="ARBA00023002"/>
    </source>
</evidence>
<dbReference type="PANTHER" id="PTHR11592:SF78">
    <property type="entry name" value="GLUTATHIONE PEROXIDASE"/>
    <property type="match status" value="1"/>
</dbReference>
<dbReference type="PANTHER" id="PTHR11592">
    <property type="entry name" value="GLUTATHIONE PEROXIDASE"/>
    <property type="match status" value="1"/>
</dbReference>
<evidence type="ECO:0000313" key="7">
    <source>
        <dbReference type="Proteomes" id="UP000318590"/>
    </source>
</evidence>
<dbReference type="Gene3D" id="3.40.30.10">
    <property type="entry name" value="Glutaredoxin"/>
    <property type="match status" value="1"/>
</dbReference>
<organism evidence="6 7">
    <name type="scientific">Palleronia caenipelagi</name>
    <dbReference type="NCBI Taxonomy" id="2489174"/>
    <lineage>
        <taxon>Bacteria</taxon>
        <taxon>Pseudomonadati</taxon>
        <taxon>Pseudomonadota</taxon>
        <taxon>Alphaproteobacteria</taxon>
        <taxon>Rhodobacterales</taxon>
        <taxon>Roseobacteraceae</taxon>
        <taxon>Palleronia</taxon>
    </lineage>
</organism>
<dbReference type="EMBL" id="VFSV01000002">
    <property type="protein sequence ID" value="TRD23323.1"/>
    <property type="molecule type" value="Genomic_DNA"/>
</dbReference>
<evidence type="ECO:0000313" key="6">
    <source>
        <dbReference type="EMBL" id="TRD23323.1"/>
    </source>
</evidence>
<feature type="signal peptide" evidence="5">
    <location>
        <begin position="1"/>
        <end position="27"/>
    </location>
</feature>
<dbReference type="PROSITE" id="PS51355">
    <property type="entry name" value="GLUTATHIONE_PEROXID_3"/>
    <property type="match status" value="1"/>
</dbReference>
<feature type="chain" id="PRO_5021880026" evidence="5">
    <location>
        <begin position="28"/>
        <end position="178"/>
    </location>
</feature>
<name>A0A547QAA9_9RHOB</name>
<accession>A0A547QAA9</accession>
<sequence length="178" mass="19697">MYDKIVTSLRFVLAPVFVFLACAQVSADEIFTFASIDGGDLSLEEHEGPVLVVNTASLCGFTPQYEGLQNLHETFSEEGLMVVAVPSDDFRQELDDESAVKEFCEITYGLTLPMTEITPVTGDGAHTFYQWVRQQTGWEPRWNFNKVLVADGKVVGTYGARVKPESPKLRRAIAAALD</sequence>
<evidence type="ECO:0000256" key="1">
    <source>
        <dbReference type="ARBA" id="ARBA00006926"/>
    </source>
</evidence>
<dbReference type="GO" id="GO:0004601">
    <property type="term" value="F:peroxidase activity"/>
    <property type="evidence" value="ECO:0007669"/>
    <property type="project" value="UniProtKB-KW"/>
</dbReference>
<proteinExistence type="inferred from homology"/>
<dbReference type="Proteomes" id="UP000318590">
    <property type="component" value="Unassembled WGS sequence"/>
</dbReference>
<evidence type="ECO:0000256" key="2">
    <source>
        <dbReference type="ARBA" id="ARBA00022559"/>
    </source>
</evidence>
<dbReference type="OrthoDB" id="9785502at2"/>